<dbReference type="Pfam" id="PF07004">
    <property type="entry name" value="SHIPPO-rpt"/>
    <property type="match status" value="4"/>
</dbReference>
<evidence type="ECO:0000256" key="1">
    <source>
        <dbReference type="SAM" id="MobiDB-lite"/>
    </source>
</evidence>
<dbReference type="EMBL" id="CCKQ01014971">
    <property type="protein sequence ID" value="CDW86776.1"/>
    <property type="molecule type" value="Genomic_DNA"/>
</dbReference>
<keyword evidence="3" id="KW-1185">Reference proteome</keyword>
<dbReference type="InParanoid" id="A0A078AXH7"/>
<dbReference type="Proteomes" id="UP000039865">
    <property type="component" value="Unassembled WGS sequence"/>
</dbReference>
<feature type="region of interest" description="Disordered" evidence="1">
    <location>
        <begin position="226"/>
        <end position="250"/>
    </location>
</feature>
<dbReference type="InterPro" id="IPR051291">
    <property type="entry name" value="CIMAP"/>
</dbReference>
<dbReference type="OrthoDB" id="308476at2759"/>
<dbReference type="PANTHER" id="PTHR21580">
    <property type="entry name" value="SHIPPO-1-RELATED"/>
    <property type="match status" value="1"/>
</dbReference>
<protein>
    <submittedName>
        <fullName evidence="2">Uncharacterized protein</fullName>
    </submittedName>
</protein>
<evidence type="ECO:0000313" key="2">
    <source>
        <dbReference type="EMBL" id="CDW86776.1"/>
    </source>
</evidence>
<feature type="compositionally biased region" description="Polar residues" evidence="1">
    <location>
        <begin position="226"/>
        <end position="241"/>
    </location>
</feature>
<evidence type="ECO:0000313" key="3">
    <source>
        <dbReference type="Proteomes" id="UP000039865"/>
    </source>
</evidence>
<accession>A0A078AXH7</accession>
<name>A0A078AXH7_STYLE</name>
<reference evidence="2 3" key="1">
    <citation type="submission" date="2014-06" db="EMBL/GenBank/DDBJ databases">
        <authorList>
            <person name="Swart Estienne"/>
        </authorList>
    </citation>
    <scope>NUCLEOTIDE SEQUENCE [LARGE SCALE GENOMIC DNA]</scope>
    <source>
        <strain evidence="2 3">130c</strain>
    </source>
</reference>
<organism evidence="2 3">
    <name type="scientific">Stylonychia lemnae</name>
    <name type="common">Ciliate</name>
    <dbReference type="NCBI Taxonomy" id="5949"/>
    <lineage>
        <taxon>Eukaryota</taxon>
        <taxon>Sar</taxon>
        <taxon>Alveolata</taxon>
        <taxon>Ciliophora</taxon>
        <taxon>Intramacronucleata</taxon>
        <taxon>Spirotrichea</taxon>
        <taxon>Stichotrichia</taxon>
        <taxon>Sporadotrichida</taxon>
        <taxon>Oxytrichidae</taxon>
        <taxon>Stylonychinae</taxon>
        <taxon>Stylonychia</taxon>
    </lineage>
</organism>
<proteinExistence type="predicted"/>
<dbReference type="InterPro" id="IPR010736">
    <property type="entry name" value="SHIPPO-rpt"/>
</dbReference>
<dbReference type="AlphaFoldDB" id="A0A078AXH7"/>
<dbReference type="OMA" id="HYHADRQ"/>
<sequence>MKTNRAAGIGYGSRDIFKNRVDSPSPTNYEAKSIFSKTASSKAFSFGIAREAYSKVYIKENPLADQCVPGPGQYSIPPIVGKEAVHYTMRPKTQNLQQSLLYKGQPGPGQYEPKPALNDKGYYFNSKFKNSSATSIDPPSSLRFKEFTSIKANPGPGAYEPHVNMTQTGSYFVSKFMSSMCRTHYHADRQTLGSFANLKTPGPGNYRAPSDFGYYEAKKKFQMSASTPNLGSMLRSASQPGLHNDKKNEL</sequence>
<gene>
    <name evidence="2" type="primary">Contig7133.g352</name>
    <name evidence="2" type="ORF">STYLEM_15874</name>
</gene>